<name>A0AA35RCL7_GEOBA</name>
<dbReference type="Pfam" id="PF02434">
    <property type="entry name" value="Fringe"/>
    <property type="match status" value="1"/>
</dbReference>
<feature type="transmembrane region" description="Helical" evidence="10">
    <location>
        <begin position="12"/>
        <end position="33"/>
    </location>
</feature>
<dbReference type="InterPro" id="IPR029044">
    <property type="entry name" value="Nucleotide-diphossugar_trans"/>
</dbReference>
<dbReference type="Proteomes" id="UP001174909">
    <property type="component" value="Unassembled WGS sequence"/>
</dbReference>
<dbReference type="Gene3D" id="3.90.550.50">
    <property type="match status" value="1"/>
</dbReference>
<dbReference type="AlphaFoldDB" id="A0AA35RCL7"/>
<dbReference type="InterPro" id="IPR051227">
    <property type="entry name" value="CS_glycosyltransferase"/>
</dbReference>
<comment type="similarity">
    <text evidence="2 10">Belongs to the chondroitin N-acetylgalactosaminyltransferase family.</text>
</comment>
<sequence length="855" mass="96050">MRCMSKCVVNRSTRVYTVLLGGITFGFVLSTLIQNLSLSEFGKSAGWTADYPYAVVRGGRASFSNLPAAAQQQPDEEQIDIGGYYDYERLVLLQEEKEGQREGEERNERKEFVPQAQQQQIASDALSDKMKRREYVKEGWQGRNVRETMEGNPAIRLSDELATRRTLLVAVITSINKLMSQTLAVQGTWAQEASHVIYFTGEVKNLPHLPHGMVVVQLEGLDDKQAGWELKELSVLNYISINYLENTDWVLIVGDETYVSPEPLEMELNKYDASMSVYLGRPQEGEGGEGEEGGEKEGGGAADKLCNSASGVVYSRGFLEQLKPYLPVCWPGNGGEMKGLSGCISVMGLKCTAAEQVKDLFVNDAKSLVESSGLFQNTELSKALLVHPVKYPKYMYLLHSFFKEVEYNASLARARSLVQVIKDTHPFIPSHLQSNFEPTKTPPTTTPTEDTTPPPLATSSLGPSVQSSEGVVVRPRHIPKNKFEINNWEYFNQTRLMTIFHESPARGIIGGTREEARFALTKAIYLINQGRPQKERYVFDKLENGYHRVDPMRGSEFVLDFVFRKSSNHNVRIKKRVGILRPFHETVLPVDTPEVLPTVNFVTVLSGLSARLETFLANYESSVLVPGEDATLTIVLFDGPDVGKVRSVIQSYKTRYRAAKINIVDVEGEFSRGVGLHKGIEALKDEDLAFIVDIDFDIATSFLQRCRLNAVQSKQVYFPIFFKLYNPEFVSQYHRGNSSMRIARHTGHWAHYSFGMLCIFASDYHNAGGFDNSMKGWGEEDIDFMNRVLGKGLEIFRAPDPGLIHNWHRKVCDKVTVSNPVAYDHCLMSKGENLADRIELAQYVFDSELKKGNLL</sequence>
<dbReference type="Pfam" id="PF05679">
    <property type="entry name" value="CHGN"/>
    <property type="match status" value="1"/>
</dbReference>
<gene>
    <name evidence="13" type="ORF">GBAR_LOCUS6096</name>
</gene>
<keyword evidence="3" id="KW-0328">Glycosyltransferase</keyword>
<proteinExistence type="inferred from homology"/>
<dbReference type="InterPro" id="IPR003378">
    <property type="entry name" value="Fringe-like_glycosylTrfase"/>
</dbReference>
<keyword evidence="7 10" id="KW-1133">Transmembrane helix</keyword>
<evidence type="ECO:0000259" key="12">
    <source>
        <dbReference type="Pfam" id="PF02434"/>
    </source>
</evidence>
<accession>A0AA35RCL7</accession>
<dbReference type="PANTHER" id="PTHR12369:SF11">
    <property type="entry name" value="HEXOSYLTRANSFERASE"/>
    <property type="match status" value="1"/>
</dbReference>
<evidence type="ECO:0000256" key="8">
    <source>
        <dbReference type="ARBA" id="ARBA00023034"/>
    </source>
</evidence>
<evidence type="ECO:0000256" key="2">
    <source>
        <dbReference type="ARBA" id="ARBA00009239"/>
    </source>
</evidence>
<evidence type="ECO:0000313" key="14">
    <source>
        <dbReference type="Proteomes" id="UP001174909"/>
    </source>
</evidence>
<dbReference type="GO" id="GO:0008376">
    <property type="term" value="F:acetylgalactosaminyltransferase activity"/>
    <property type="evidence" value="ECO:0007669"/>
    <property type="project" value="InterPro"/>
</dbReference>
<dbReference type="GO" id="GO:0032580">
    <property type="term" value="C:Golgi cisterna membrane"/>
    <property type="evidence" value="ECO:0007669"/>
    <property type="project" value="UniProtKB-SubCell"/>
</dbReference>
<evidence type="ECO:0000256" key="5">
    <source>
        <dbReference type="ARBA" id="ARBA00022692"/>
    </source>
</evidence>
<evidence type="ECO:0000313" key="13">
    <source>
        <dbReference type="EMBL" id="CAI8009000.1"/>
    </source>
</evidence>
<feature type="compositionally biased region" description="Polar residues" evidence="11">
    <location>
        <begin position="457"/>
        <end position="469"/>
    </location>
</feature>
<comment type="subcellular location">
    <subcellularLocation>
        <location evidence="1 10">Golgi apparatus</location>
        <location evidence="1 10">Golgi stack membrane</location>
        <topology evidence="1 10">Single-pass type II membrane protein</topology>
    </subcellularLocation>
</comment>
<feature type="region of interest" description="Disordered" evidence="11">
    <location>
        <begin position="280"/>
        <end position="301"/>
    </location>
</feature>
<evidence type="ECO:0000256" key="9">
    <source>
        <dbReference type="ARBA" id="ARBA00023136"/>
    </source>
</evidence>
<feature type="domain" description="Fringe-like glycosyltransferase" evidence="12">
    <location>
        <begin position="167"/>
        <end position="326"/>
    </location>
</feature>
<keyword evidence="14" id="KW-1185">Reference proteome</keyword>
<dbReference type="PANTHER" id="PTHR12369">
    <property type="entry name" value="CHONDROITIN SYNTHASE"/>
    <property type="match status" value="1"/>
</dbReference>
<evidence type="ECO:0000256" key="3">
    <source>
        <dbReference type="ARBA" id="ARBA00022676"/>
    </source>
</evidence>
<evidence type="ECO:0000256" key="7">
    <source>
        <dbReference type="ARBA" id="ARBA00022989"/>
    </source>
</evidence>
<feature type="region of interest" description="Disordered" evidence="11">
    <location>
        <begin position="429"/>
        <end position="471"/>
    </location>
</feature>
<evidence type="ECO:0000256" key="6">
    <source>
        <dbReference type="ARBA" id="ARBA00022968"/>
    </source>
</evidence>
<reference evidence="13" key="1">
    <citation type="submission" date="2023-03" db="EMBL/GenBank/DDBJ databases">
        <authorList>
            <person name="Steffen K."/>
            <person name="Cardenas P."/>
        </authorList>
    </citation>
    <scope>NUCLEOTIDE SEQUENCE</scope>
</reference>
<protein>
    <recommendedName>
        <fullName evidence="10">Hexosyltransferase</fullName>
        <ecNumber evidence="10">2.4.1.-</ecNumber>
    </recommendedName>
</protein>
<keyword evidence="6 10" id="KW-0735">Signal-anchor</keyword>
<evidence type="ECO:0000256" key="11">
    <source>
        <dbReference type="SAM" id="MobiDB-lite"/>
    </source>
</evidence>
<evidence type="ECO:0000256" key="10">
    <source>
        <dbReference type="RuleBase" id="RU364016"/>
    </source>
</evidence>
<dbReference type="Gene3D" id="3.90.550.10">
    <property type="entry name" value="Spore Coat Polysaccharide Biosynthesis Protein SpsA, Chain A"/>
    <property type="match status" value="1"/>
</dbReference>
<evidence type="ECO:0000256" key="4">
    <source>
        <dbReference type="ARBA" id="ARBA00022679"/>
    </source>
</evidence>
<organism evidence="13 14">
    <name type="scientific">Geodia barretti</name>
    <name type="common">Barrett's horny sponge</name>
    <dbReference type="NCBI Taxonomy" id="519541"/>
    <lineage>
        <taxon>Eukaryota</taxon>
        <taxon>Metazoa</taxon>
        <taxon>Porifera</taxon>
        <taxon>Demospongiae</taxon>
        <taxon>Heteroscleromorpha</taxon>
        <taxon>Tetractinellida</taxon>
        <taxon>Astrophorina</taxon>
        <taxon>Geodiidae</taxon>
        <taxon>Geodia</taxon>
    </lineage>
</organism>
<keyword evidence="4 10" id="KW-0808">Transferase</keyword>
<evidence type="ECO:0000256" key="1">
    <source>
        <dbReference type="ARBA" id="ARBA00004447"/>
    </source>
</evidence>
<dbReference type="EC" id="2.4.1.-" evidence="10"/>
<dbReference type="SUPFAM" id="SSF53448">
    <property type="entry name" value="Nucleotide-diphospho-sugar transferases"/>
    <property type="match status" value="1"/>
</dbReference>
<comment type="caution">
    <text evidence="13">The sequence shown here is derived from an EMBL/GenBank/DDBJ whole genome shotgun (WGS) entry which is preliminary data.</text>
</comment>
<keyword evidence="5 10" id="KW-0812">Transmembrane</keyword>
<feature type="region of interest" description="Disordered" evidence="11">
    <location>
        <begin position="97"/>
        <end position="124"/>
    </location>
</feature>
<feature type="compositionally biased region" description="Basic and acidic residues" evidence="11">
    <location>
        <begin position="97"/>
        <end position="112"/>
    </location>
</feature>
<dbReference type="InterPro" id="IPR008428">
    <property type="entry name" value="Chond_GalNAc"/>
</dbReference>
<keyword evidence="8 10" id="KW-0333">Golgi apparatus</keyword>
<keyword evidence="9 10" id="KW-0472">Membrane</keyword>
<dbReference type="EMBL" id="CASHTH010000915">
    <property type="protein sequence ID" value="CAI8009000.1"/>
    <property type="molecule type" value="Genomic_DNA"/>
</dbReference>